<dbReference type="Pfam" id="PF03845">
    <property type="entry name" value="Spore_permease"/>
    <property type="match status" value="1"/>
</dbReference>
<feature type="transmembrane region" description="Helical" evidence="8">
    <location>
        <begin position="147"/>
        <end position="167"/>
    </location>
</feature>
<keyword evidence="5 8" id="KW-0812">Transmembrane</keyword>
<reference evidence="10" key="1">
    <citation type="journal article" date="2019" name="Int. J. Syst. Evol. Microbiol.">
        <title>The Global Catalogue of Microorganisms (GCM) 10K type strain sequencing project: providing services to taxonomists for standard genome sequencing and annotation.</title>
        <authorList>
            <consortium name="The Broad Institute Genomics Platform"/>
            <consortium name="The Broad Institute Genome Sequencing Center for Infectious Disease"/>
            <person name="Wu L."/>
            <person name="Ma J."/>
        </authorList>
    </citation>
    <scope>NUCLEOTIDE SEQUENCE [LARGE SCALE GENOMIC DNA]</scope>
    <source>
        <strain evidence="10">CGMCC 1.16305</strain>
    </source>
</reference>
<feature type="transmembrane region" description="Helical" evidence="8">
    <location>
        <begin position="219"/>
        <end position="239"/>
    </location>
</feature>
<dbReference type="EMBL" id="JBHTCO010000020">
    <property type="protein sequence ID" value="MFC7394517.1"/>
    <property type="molecule type" value="Genomic_DNA"/>
</dbReference>
<keyword evidence="3" id="KW-0813">Transport</keyword>
<evidence type="ECO:0000256" key="1">
    <source>
        <dbReference type="ARBA" id="ARBA00004141"/>
    </source>
</evidence>
<proteinExistence type="inferred from homology"/>
<accession>A0ABW2PYU8</accession>
<dbReference type="PANTHER" id="PTHR34975">
    <property type="entry name" value="SPORE GERMINATION PROTEIN A2"/>
    <property type="match status" value="1"/>
</dbReference>
<protein>
    <submittedName>
        <fullName evidence="9">Endospore germination permease</fullName>
    </submittedName>
</protein>
<comment type="caution">
    <text evidence="9">The sequence shown here is derived from an EMBL/GenBank/DDBJ whole genome shotgun (WGS) entry which is preliminary data.</text>
</comment>
<keyword evidence="4" id="KW-0309">Germination</keyword>
<feature type="transmembrane region" description="Helical" evidence="8">
    <location>
        <begin position="268"/>
        <end position="290"/>
    </location>
</feature>
<evidence type="ECO:0000256" key="3">
    <source>
        <dbReference type="ARBA" id="ARBA00022448"/>
    </source>
</evidence>
<feature type="transmembrane region" description="Helical" evidence="8">
    <location>
        <begin position="81"/>
        <end position="100"/>
    </location>
</feature>
<evidence type="ECO:0000313" key="10">
    <source>
        <dbReference type="Proteomes" id="UP001596505"/>
    </source>
</evidence>
<comment type="subcellular location">
    <subcellularLocation>
        <location evidence="1">Membrane</location>
        <topology evidence="1">Multi-pass membrane protein</topology>
    </subcellularLocation>
</comment>
<feature type="transmembrane region" description="Helical" evidence="8">
    <location>
        <begin position="302"/>
        <end position="320"/>
    </location>
</feature>
<organism evidence="9 10">
    <name type="scientific">Scopulibacillus cellulosilyticus</name>
    <dbReference type="NCBI Taxonomy" id="2665665"/>
    <lineage>
        <taxon>Bacteria</taxon>
        <taxon>Bacillati</taxon>
        <taxon>Bacillota</taxon>
        <taxon>Bacilli</taxon>
        <taxon>Bacillales</taxon>
        <taxon>Sporolactobacillaceae</taxon>
        <taxon>Scopulibacillus</taxon>
    </lineage>
</organism>
<keyword evidence="6 8" id="KW-1133">Transmembrane helix</keyword>
<evidence type="ECO:0000256" key="2">
    <source>
        <dbReference type="ARBA" id="ARBA00007998"/>
    </source>
</evidence>
<dbReference type="Gene3D" id="1.20.1740.10">
    <property type="entry name" value="Amino acid/polyamine transporter I"/>
    <property type="match status" value="1"/>
</dbReference>
<dbReference type="NCBIfam" id="TIGR00912">
    <property type="entry name" value="2A0309"/>
    <property type="match status" value="1"/>
</dbReference>
<feature type="transmembrane region" description="Helical" evidence="8">
    <location>
        <begin position="40"/>
        <end position="61"/>
    </location>
</feature>
<name>A0ABW2PYU8_9BACL</name>
<sequence>MLEKGKISSLQLGILLFELQTATGVISLPSSAYKYAKQNLWISYIFASFVFFIFIFVYFYLNKYYPKKTLIEYCTSLLGKWIGKTIGFICLFYIFYVSTFNLGEYSEFLTINFFSRTPKVVTICGLVIVCCFAVIGGIEVIGRCAQFFLPVIIILFLLMLILILPEAKVLNLFPVLENGFNTPLKGGIISSAWFGDNFILTFLLPYVSDSKKAKKSVMISLLISTLTLTTVSLTILMVLGELTDKFFYPFIVVARYISVADFLEHVEAAVMAIWILGMFIKMTLFIYVLTLGTSQWLKLNDYRPLVLPIGFLLTFLEVWVDPNLATLFKNYNPDHIFGMFPKYIFPAFLFIIALIRHKFISNRKTKDHLA</sequence>
<dbReference type="Proteomes" id="UP001596505">
    <property type="component" value="Unassembled WGS sequence"/>
</dbReference>
<evidence type="ECO:0000313" key="9">
    <source>
        <dbReference type="EMBL" id="MFC7394517.1"/>
    </source>
</evidence>
<evidence type="ECO:0000256" key="8">
    <source>
        <dbReference type="SAM" id="Phobius"/>
    </source>
</evidence>
<dbReference type="InterPro" id="IPR004761">
    <property type="entry name" value="Spore_GerAB"/>
</dbReference>
<keyword evidence="10" id="KW-1185">Reference proteome</keyword>
<feature type="transmembrane region" description="Helical" evidence="8">
    <location>
        <begin position="340"/>
        <end position="356"/>
    </location>
</feature>
<evidence type="ECO:0000256" key="6">
    <source>
        <dbReference type="ARBA" id="ARBA00022989"/>
    </source>
</evidence>
<keyword evidence="7 8" id="KW-0472">Membrane</keyword>
<feature type="transmembrane region" description="Helical" evidence="8">
    <location>
        <begin position="120"/>
        <end position="140"/>
    </location>
</feature>
<evidence type="ECO:0000256" key="7">
    <source>
        <dbReference type="ARBA" id="ARBA00023136"/>
    </source>
</evidence>
<dbReference type="RefSeq" id="WP_380967950.1">
    <property type="nucleotide sequence ID" value="NZ_JBHTCO010000020.1"/>
</dbReference>
<gene>
    <name evidence="9" type="ORF">ACFQRG_16290</name>
</gene>
<comment type="similarity">
    <text evidence="2">Belongs to the amino acid-polyamine-organocation (APC) superfamily. Spore germination protein (SGP) (TC 2.A.3.9) family.</text>
</comment>
<evidence type="ECO:0000256" key="4">
    <source>
        <dbReference type="ARBA" id="ARBA00022544"/>
    </source>
</evidence>
<evidence type="ECO:0000256" key="5">
    <source>
        <dbReference type="ARBA" id="ARBA00022692"/>
    </source>
</evidence>
<dbReference type="PANTHER" id="PTHR34975:SF2">
    <property type="entry name" value="SPORE GERMINATION PROTEIN A2"/>
    <property type="match status" value="1"/>
</dbReference>
<feature type="transmembrane region" description="Helical" evidence="8">
    <location>
        <begin position="187"/>
        <end position="207"/>
    </location>
</feature>